<dbReference type="OrthoDB" id="9909228at2759"/>
<sequence length="271" mass="31439">MHETIKDSQFLILEATKDLKSEVLRTRDNTQYQQKNLVYANLEAVQLLETNFDLNDEQHGPSTGIPLAVRCADLELVDLRDESFNYLENVQNMEMLNYTVNSINNGILEKNSYIYLIKDNVYKTGSFRILPKIQKDKFGIRPIIYSINHPNCILSLFIDQFLQPLVKECGTVIKDSQEVLQILNEATFNMVKIFKHSCDFESLYTNIDPDHAIDALCDFLLNTNFNCNDHLDIVFILYKLFVCPWGVSVVLHLLIFIYIYEKKHGLTLDEN</sequence>
<name>A0A814H6F6_9BILA</name>
<keyword evidence="3" id="KW-1185">Reference proteome</keyword>
<dbReference type="AlphaFoldDB" id="A0A814H6F6"/>
<accession>A0A814H6F6</accession>
<dbReference type="EMBL" id="CAJNOC010004000">
    <property type="protein sequence ID" value="CAF1005955.1"/>
    <property type="molecule type" value="Genomic_DNA"/>
</dbReference>
<keyword evidence="1" id="KW-0472">Membrane</keyword>
<reference evidence="2" key="1">
    <citation type="submission" date="2021-02" db="EMBL/GenBank/DDBJ databases">
        <authorList>
            <person name="Nowell W R."/>
        </authorList>
    </citation>
    <scope>NUCLEOTIDE SEQUENCE</scope>
    <source>
        <strain evidence="2">Ploen Becks lab</strain>
    </source>
</reference>
<gene>
    <name evidence="2" type="ORF">OXX778_LOCUS16650</name>
</gene>
<evidence type="ECO:0000313" key="3">
    <source>
        <dbReference type="Proteomes" id="UP000663879"/>
    </source>
</evidence>
<proteinExistence type="predicted"/>
<dbReference type="Proteomes" id="UP000663879">
    <property type="component" value="Unassembled WGS sequence"/>
</dbReference>
<keyword evidence="1" id="KW-0812">Transmembrane</keyword>
<protein>
    <submittedName>
        <fullName evidence="2">Uncharacterized protein</fullName>
    </submittedName>
</protein>
<feature type="transmembrane region" description="Helical" evidence="1">
    <location>
        <begin position="236"/>
        <end position="260"/>
    </location>
</feature>
<evidence type="ECO:0000313" key="2">
    <source>
        <dbReference type="EMBL" id="CAF1005955.1"/>
    </source>
</evidence>
<comment type="caution">
    <text evidence="2">The sequence shown here is derived from an EMBL/GenBank/DDBJ whole genome shotgun (WGS) entry which is preliminary data.</text>
</comment>
<keyword evidence="1" id="KW-1133">Transmembrane helix</keyword>
<evidence type="ECO:0000256" key="1">
    <source>
        <dbReference type="SAM" id="Phobius"/>
    </source>
</evidence>
<organism evidence="2 3">
    <name type="scientific">Brachionus calyciflorus</name>
    <dbReference type="NCBI Taxonomy" id="104777"/>
    <lineage>
        <taxon>Eukaryota</taxon>
        <taxon>Metazoa</taxon>
        <taxon>Spiralia</taxon>
        <taxon>Gnathifera</taxon>
        <taxon>Rotifera</taxon>
        <taxon>Eurotatoria</taxon>
        <taxon>Monogononta</taxon>
        <taxon>Pseudotrocha</taxon>
        <taxon>Ploima</taxon>
        <taxon>Brachionidae</taxon>
        <taxon>Brachionus</taxon>
    </lineage>
</organism>